<feature type="compositionally biased region" description="Acidic residues" evidence="1">
    <location>
        <begin position="56"/>
        <end position="66"/>
    </location>
</feature>
<dbReference type="Proteomes" id="UP000016923">
    <property type="component" value="Unassembled WGS sequence"/>
</dbReference>
<proteinExistence type="predicted"/>
<reference evidence="2 3" key="1">
    <citation type="journal article" date="2013" name="BMC Genomics">
        <title>The genome and transcriptome of the pine saprophyte Ophiostoma piceae, and a comparison with the bark beetle-associated pine pathogen Grosmannia clavigera.</title>
        <authorList>
            <person name="Haridas S."/>
            <person name="Wang Y."/>
            <person name="Lim L."/>
            <person name="Massoumi Alamouti S."/>
            <person name="Jackman S."/>
            <person name="Docking R."/>
            <person name="Robertson G."/>
            <person name="Birol I."/>
            <person name="Bohlmann J."/>
            <person name="Breuil C."/>
        </authorList>
    </citation>
    <scope>NUCLEOTIDE SEQUENCE [LARGE SCALE GENOMIC DNA]</scope>
    <source>
        <strain evidence="2 3">UAMH 11346</strain>
    </source>
</reference>
<feature type="region of interest" description="Disordered" evidence="1">
    <location>
        <begin position="340"/>
        <end position="387"/>
    </location>
</feature>
<dbReference type="OMA" id="IAVWGRA"/>
<sequence>MFAALSSIRGRPFFGGAGRGRGTVRDDNNNNDRDNSNSNNGAPSRGMFSFSNNQNGDDDDDDDDDDGLYLPSYADVFVVKAMLGHAGNLPLELVDTIIDHAEYWPHTHVEAKSTQLGGITVPSRSFSTSANNLFLCRTPPLGFTKAPVAEKDSSTEYSSRRLEPQPLPNSDSAHPGHDSTCLPDTIQGWLPAQQPKPVEHPCRKIVFTIVSRDQGWANNQQDRGTYKGSYSWFDAGLERYGRASETSHEDEGDPSHSSMPPDVKLYSISPAVVETDAPPTETQPRSYTYSFPLLPGNDRLQSNRVAIRQWTKHKVVWSWADGGGPKGEDIAADHLVHGTQRNLTGRDGEEAAADEGTEGIAGTEGADDAEASDETEEHPLDKIGRGSATGDGEFVRNLCIGDVVTVWAKARFPGWVNSVQSIQVDVFWAV</sequence>
<evidence type="ECO:0008006" key="4">
    <source>
        <dbReference type="Google" id="ProtNLM"/>
    </source>
</evidence>
<organism evidence="2 3">
    <name type="scientific">Ophiostoma piceae (strain UAMH 11346)</name>
    <name type="common">Sap stain fungus</name>
    <dbReference type="NCBI Taxonomy" id="1262450"/>
    <lineage>
        <taxon>Eukaryota</taxon>
        <taxon>Fungi</taxon>
        <taxon>Dikarya</taxon>
        <taxon>Ascomycota</taxon>
        <taxon>Pezizomycotina</taxon>
        <taxon>Sordariomycetes</taxon>
        <taxon>Sordariomycetidae</taxon>
        <taxon>Ophiostomatales</taxon>
        <taxon>Ophiostomataceae</taxon>
        <taxon>Ophiostoma</taxon>
    </lineage>
</organism>
<accession>S3C8X4</accession>
<feature type="region of interest" description="Disordered" evidence="1">
    <location>
        <begin position="242"/>
        <end position="263"/>
    </location>
</feature>
<gene>
    <name evidence="2" type="ORF">F503_01174</name>
</gene>
<dbReference type="EMBL" id="KE148149">
    <property type="protein sequence ID" value="EPE08391.1"/>
    <property type="molecule type" value="Genomic_DNA"/>
</dbReference>
<feature type="region of interest" description="Disordered" evidence="1">
    <location>
        <begin position="16"/>
        <end position="66"/>
    </location>
</feature>
<dbReference type="eggNOG" id="ENOG502S9BI">
    <property type="taxonomic scope" value="Eukaryota"/>
</dbReference>
<dbReference type="OrthoDB" id="66095at2759"/>
<evidence type="ECO:0000313" key="2">
    <source>
        <dbReference type="EMBL" id="EPE08391.1"/>
    </source>
</evidence>
<dbReference type="STRING" id="1262450.S3C8X4"/>
<dbReference type="HOGENOM" id="CLU_041809_0_0_1"/>
<evidence type="ECO:0000313" key="3">
    <source>
        <dbReference type="Proteomes" id="UP000016923"/>
    </source>
</evidence>
<feature type="compositionally biased region" description="Acidic residues" evidence="1">
    <location>
        <begin position="365"/>
        <end position="376"/>
    </location>
</feature>
<feature type="compositionally biased region" description="Basic and acidic residues" evidence="1">
    <location>
        <begin position="23"/>
        <end position="35"/>
    </location>
</feature>
<protein>
    <recommendedName>
        <fullName evidence="4">Ankyrin repeat protein</fullName>
    </recommendedName>
</protein>
<keyword evidence="3" id="KW-1185">Reference proteome</keyword>
<feature type="compositionally biased region" description="Basic and acidic residues" evidence="1">
    <location>
        <begin position="148"/>
        <end position="163"/>
    </location>
</feature>
<dbReference type="VEuPathDB" id="FungiDB:F503_01174"/>
<feature type="region of interest" description="Disordered" evidence="1">
    <location>
        <begin position="145"/>
        <end position="186"/>
    </location>
</feature>
<name>S3C8X4_OPHP1</name>
<evidence type="ECO:0000256" key="1">
    <source>
        <dbReference type="SAM" id="MobiDB-lite"/>
    </source>
</evidence>
<dbReference type="AlphaFoldDB" id="S3C8X4"/>